<sequence>MQFHFKECLYPSCIQSDEDDAPIIMDETERTARHLKLEDNEEYIEELLMEQENGLVTEEPQELLNDGHHETRMCLFQKR</sequence>
<gene>
    <name evidence="1" type="ORF">AVEN_30061_1</name>
</gene>
<dbReference type="EMBL" id="BGPR01002422">
    <property type="protein sequence ID" value="GBM73179.1"/>
    <property type="molecule type" value="Genomic_DNA"/>
</dbReference>
<name>A0A4Y2I7D6_ARAVE</name>
<evidence type="ECO:0000313" key="2">
    <source>
        <dbReference type="Proteomes" id="UP000499080"/>
    </source>
</evidence>
<dbReference type="Proteomes" id="UP000499080">
    <property type="component" value="Unassembled WGS sequence"/>
</dbReference>
<comment type="caution">
    <text evidence="1">The sequence shown here is derived from an EMBL/GenBank/DDBJ whole genome shotgun (WGS) entry which is preliminary data.</text>
</comment>
<dbReference type="AlphaFoldDB" id="A0A4Y2I7D6"/>
<organism evidence="1 2">
    <name type="scientific">Araneus ventricosus</name>
    <name type="common">Orbweaver spider</name>
    <name type="synonym">Epeira ventricosa</name>
    <dbReference type="NCBI Taxonomy" id="182803"/>
    <lineage>
        <taxon>Eukaryota</taxon>
        <taxon>Metazoa</taxon>
        <taxon>Ecdysozoa</taxon>
        <taxon>Arthropoda</taxon>
        <taxon>Chelicerata</taxon>
        <taxon>Arachnida</taxon>
        <taxon>Araneae</taxon>
        <taxon>Araneomorphae</taxon>
        <taxon>Entelegynae</taxon>
        <taxon>Araneoidea</taxon>
        <taxon>Araneidae</taxon>
        <taxon>Araneus</taxon>
    </lineage>
</organism>
<keyword evidence="2" id="KW-1185">Reference proteome</keyword>
<reference evidence="1 2" key="1">
    <citation type="journal article" date="2019" name="Sci. Rep.">
        <title>Orb-weaving spider Araneus ventricosus genome elucidates the spidroin gene catalogue.</title>
        <authorList>
            <person name="Kono N."/>
            <person name="Nakamura H."/>
            <person name="Ohtoshi R."/>
            <person name="Moran D.A.P."/>
            <person name="Shinohara A."/>
            <person name="Yoshida Y."/>
            <person name="Fujiwara M."/>
            <person name="Mori M."/>
            <person name="Tomita M."/>
            <person name="Arakawa K."/>
        </authorList>
    </citation>
    <scope>NUCLEOTIDE SEQUENCE [LARGE SCALE GENOMIC DNA]</scope>
</reference>
<evidence type="ECO:0000313" key="1">
    <source>
        <dbReference type="EMBL" id="GBM73179.1"/>
    </source>
</evidence>
<accession>A0A4Y2I7D6</accession>
<proteinExistence type="predicted"/>
<protein>
    <submittedName>
        <fullName evidence="1">Uncharacterized protein</fullName>
    </submittedName>
</protein>